<dbReference type="GO" id="GO:0005737">
    <property type="term" value="C:cytoplasm"/>
    <property type="evidence" value="ECO:0007669"/>
    <property type="project" value="UniProtKB-SubCell"/>
</dbReference>
<dbReference type="Proteomes" id="UP000267821">
    <property type="component" value="Unassembled WGS sequence"/>
</dbReference>
<keyword evidence="6" id="KW-0904">Protein phosphatase</keyword>
<dbReference type="InterPro" id="IPR004861">
    <property type="entry name" value="Siw14-like"/>
</dbReference>
<reference evidence="11 12" key="1">
    <citation type="journal article" date="2018" name="Nat. Ecol. Evol.">
        <title>Pezizomycetes genomes reveal the molecular basis of ectomycorrhizal truffle lifestyle.</title>
        <authorList>
            <person name="Murat C."/>
            <person name="Payen T."/>
            <person name="Noel B."/>
            <person name="Kuo A."/>
            <person name="Morin E."/>
            <person name="Chen J."/>
            <person name="Kohler A."/>
            <person name="Krizsan K."/>
            <person name="Balestrini R."/>
            <person name="Da Silva C."/>
            <person name="Montanini B."/>
            <person name="Hainaut M."/>
            <person name="Levati E."/>
            <person name="Barry K.W."/>
            <person name="Belfiori B."/>
            <person name="Cichocki N."/>
            <person name="Clum A."/>
            <person name="Dockter R.B."/>
            <person name="Fauchery L."/>
            <person name="Guy J."/>
            <person name="Iotti M."/>
            <person name="Le Tacon F."/>
            <person name="Lindquist E.A."/>
            <person name="Lipzen A."/>
            <person name="Malagnac F."/>
            <person name="Mello A."/>
            <person name="Molinier V."/>
            <person name="Miyauchi S."/>
            <person name="Poulain J."/>
            <person name="Riccioni C."/>
            <person name="Rubini A."/>
            <person name="Sitrit Y."/>
            <person name="Splivallo R."/>
            <person name="Traeger S."/>
            <person name="Wang M."/>
            <person name="Zifcakova L."/>
            <person name="Wipf D."/>
            <person name="Zambonelli A."/>
            <person name="Paolocci F."/>
            <person name="Nowrousian M."/>
            <person name="Ottonello S."/>
            <person name="Baldrian P."/>
            <person name="Spatafora J.W."/>
            <person name="Henrissat B."/>
            <person name="Nagy L.G."/>
            <person name="Aury J.M."/>
            <person name="Wincker P."/>
            <person name="Grigoriev I.V."/>
            <person name="Bonfante P."/>
            <person name="Martin F.M."/>
        </authorList>
    </citation>
    <scope>NUCLEOTIDE SEQUENCE [LARGE SCALE GENOMIC DNA]</scope>
    <source>
        <strain evidence="11 12">ATCC MYA-4762</strain>
    </source>
</reference>
<comment type="subcellular location">
    <subcellularLocation>
        <location evidence="1">Cytoplasm</location>
    </subcellularLocation>
</comment>
<protein>
    <recommendedName>
        <fullName evidence="8">Putative tyrosine-protein phosphatase OCA1</fullName>
        <ecNumber evidence="3">3.1.3.48</ecNumber>
    </recommendedName>
</protein>
<evidence type="ECO:0000313" key="12">
    <source>
        <dbReference type="Proteomes" id="UP000267821"/>
    </source>
</evidence>
<dbReference type="InterPro" id="IPR020422">
    <property type="entry name" value="TYR_PHOSPHATASE_DUAL_dom"/>
</dbReference>
<dbReference type="InterPro" id="IPR020428">
    <property type="entry name" value="PFA-DSPs"/>
</dbReference>
<evidence type="ECO:0000256" key="8">
    <source>
        <dbReference type="ARBA" id="ARBA00039934"/>
    </source>
</evidence>
<dbReference type="FunCoup" id="A0A3N4M6F1">
    <property type="interactions" value="27"/>
</dbReference>
<dbReference type="Gene3D" id="3.90.190.10">
    <property type="entry name" value="Protein tyrosine phosphatase superfamily"/>
    <property type="match status" value="1"/>
</dbReference>
<dbReference type="SUPFAM" id="SSF52799">
    <property type="entry name" value="(Phosphotyrosine protein) phosphatases II"/>
    <property type="match status" value="1"/>
</dbReference>
<organism evidence="11 12">
    <name type="scientific">Terfezia boudieri ATCC MYA-4762</name>
    <dbReference type="NCBI Taxonomy" id="1051890"/>
    <lineage>
        <taxon>Eukaryota</taxon>
        <taxon>Fungi</taxon>
        <taxon>Dikarya</taxon>
        <taxon>Ascomycota</taxon>
        <taxon>Pezizomycotina</taxon>
        <taxon>Pezizomycetes</taxon>
        <taxon>Pezizales</taxon>
        <taxon>Pezizaceae</taxon>
        <taxon>Terfezia</taxon>
    </lineage>
</organism>
<dbReference type="AlphaFoldDB" id="A0A3N4M6F1"/>
<comment type="catalytic activity">
    <reaction evidence="9">
        <text>O-phospho-L-tyrosyl-[protein] + H2O = L-tyrosyl-[protein] + phosphate</text>
        <dbReference type="Rhea" id="RHEA:10684"/>
        <dbReference type="Rhea" id="RHEA-COMP:10136"/>
        <dbReference type="Rhea" id="RHEA-COMP:20101"/>
        <dbReference type="ChEBI" id="CHEBI:15377"/>
        <dbReference type="ChEBI" id="CHEBI:43474"/>
        <dbReference type="ChEBI" id="CHEBI:46858"/>
        <dbReference type="ChEBI" id="CHEBI:61978"/>
        <dbReference type="EC" id="3.1.3.48"/>
    </reaction>
</comment>
<evidence type="ECO:0000256" key="5">
    <source>
        <dbReference type="ARBA" id="ARBA00022801"/>
    </source>
</evidence>
<name>A0A3N4M6F1_9PEZI</name>
<evidence type="ECO:0000256" key="9">
    <source>
        <dbReference type="ARBA" id="ARBA00051722"/>
    </source>
</evidence>
<proteinExistence type="inferred from homology"/>
<dbReference type="PRINTS" id="PR01911">
    <property type="entry name" value="PFDSPHPHTASE"/>
</dbReference>
<keyword evidence="12" id="KW-1185">Reference proteome</keyword>
<evidence type="ECO:0000256" key="6">
    <source>
        <dbReference type="ARBA" id="ARBA00022912"/>
    </source>
</evidence>
<dbReference type="InterPro" id="IPR029021">
    <property type="entry name" value="Prot-tyrosine_phosphatase-like"/>
</dbReference>
<dbReference type="EMBL" id="ML121527">
    <property type="protein sequence ID" value="RPB29388.1"/>
    <property type="molecule type" value="Genomic_DNA"/>
</dbReference>
<accession>A0A3N4M6F1</accession>
<feature type="domain" description="Tyrosine-protein phosphatase" evidence="10">
    <location>
        <begin position="13"/>
        <end position="167"/>
    </location>
</feature>
<gene>
    <name evidence="11" type="ORF">L211DRAFT_816016</name>
</gene>
<dbReference type="EC" id="3.1.3.48" evidence="3"/>
<comment type="function">
    <text evidence="7">Putative tyrosine-protein phosphatase required for protection against superoxide stress.</text>
</comment>
<evidence type="ECO:0000256" key="1">
    <source>
        <dbReference type="ARBA" id="ARBA00004496"/>
    </source>
</evidence>
<dbReference type="InParanoid" id="A0A3N4M6F1"/>
<evidence type="ECO:0000256" key="4">
    <source>
        <dbReference type="ARBA" id="ARBA00022490"/>
    </source>
</evidence>
<dbReference type="Pfam" id="PF03162">
    <property type="entry name" value="Y_phosphatase2"/>
    <property type="match status" value="1"/>
</dbReference>
<dbReference type="PROSITE" id="PS50054">
    <property type="entry name" value="TYR_PHOSPHATASE_DUAL"/>
    <property type="match status" value="1"/>
</dbReference>
<dbReference type="STRING" id="1051890.A0A3N4M6F1"/>
<sequence>MPAGFDKLIPPINFAPVENGVYRSGQPSAINLDFLRELKLNTIVWLAVEEPSESLLTFADDNDLTIHHLGLQEGNNPWDPLTVDCVMDAVQQLIDVKNFPILVSCSMGRHRTGTVIGCLRRLQGWNLTSTLEEYRRFTGSRRNRAVNELMIEAFDRNAIKIPEHKPDWLWLHK</sequence>
<comment type="similarity">
    <text evidence="2">Belongs to the protein-tyrosine phosphatase family.</text>
</comment>
<dbReference type="OrthoDB" id="6375174at2759"/>
<keyword evidence="4" id="KW-0963">Cytoplasm</keyword>
<evidence type="ECO:0000259" key="10">
    <source>
        <dbReference type="PROSITE" id="PS50054"/>
    </source>
</evidence>
<dbReference type="PANTHER" id="PTHR31126:SF8">
    <property type="entry name" value="TYROSINE-PROTEIN PHOSPHATASE OCA1-RELATED"/>
    <property type="match status" value="1"/>
</dbReference>
<evidence type="ECO:0000256" key="2">
    <source>
        <dbReference type="ARBA" id="ARBA00009580"/>
    </source>
</evidence>
<evidence type="ECO:0000256" key="7">
    <source>
        <dbReference type="ARBA" id="ARBA00037204"/>
    </source>
</evidence>
<dbReference type="GO" id="GO:0004725">
    <property type="term" value="F:protein tyrosine phosphatase activity"/>
    <property type="evidence" value="ECO:0007669"/>
    <property type="project" value="UniProtKB-EC"/>
</dbReference>
<evidence type="ECO:0000313" key="11">
    <source>
        <dbReference type="EMBL" id="RPB29388.1"/>
    </source>
</evidence>
<evidence type="ECO:0000256" key="3">
    <source>
        <dbReference type="ARBA" id="ARBA00013064"/>
    </source>
</evidence>
<dbReference type="PANTHER" id="PTHR31126">
    <property type="entry name" value="TYROSINE-PROTEIN PHOSPHATASE"/>
    <property type="match status" value="1"/>
</dbReference>
<keyword evidence="5" id="KW-0378">Hydrolase</keyword>
<dbReference type="FunFam" id="3.90.190.10:FF:000035">
    <property type="entry name" value="Tyrosine phosphatase, putative"/>
    <property type="match status" value="1"/>
</dbReference>